<keyword evidence="4" id="KW-1185">Reference proteome</keyword>
<keyword evidence="1" id="KW-0812">Transmembrane</keyword>
<dbReference type="HOGENOM" id="CLU_2277170_0_0_1"/>
<evidence type="ECO:0000313" key="3">
    <source>
        <dbReference type="EMBL" id="EMD39473.1"/>
    </source>
</evidence>
<gene>
    <name evidence="3" type="ORF">CERSUDRAFT_91981</name>
</gene>
<keyword evidence="1" id="KW-1133">Transmembrane helix</keyword>
<sequence>MSQAFGSKAAEELVSNWESFWIQNCCVVAALALILYNHVSTFTSEVELMWRRSLNSVTLIFHLNRWVTLMWGMVTLMYYNFLPLHVAVSRSVLRPRRGMRVH</sequence>
<organism evidence="3 4">
    <name type="scientific">Ceriporiopsis subvermispora (strain B)</name>
    <name type="common">White-rot fungus</name>
    <name type="synonym">Gelatoporia subvermispora</name>
    <dbReference type="NCBI Taxonomy" id="914234"/>
    <lineage>
        <taxon>Eukaryota</taxon>
        <taxon>Fungi</taxon>
        <taxon>Dikarya</taxon>
        <taxon>Basidiomycota</taxon>
        <taxon>Agaricomycotina</taxon>
        <taxon>Agaricomycetes</taxon>
        <taxon>Polyporales</taxon>
        <taxon>Gelatoporiaceae</taxon>
        <taxon>Gelatoporia</taxon>
    </lineage>
</organism>
<dbReference type="OrthoDB" id="2745134at2759"/>
<dbReference type="EMBL" id="KB445793">
    <property type="protein sequence ID" value="EMD39473.1"/>
    <property type="molecule type" value="Genomic_DNA"/>
</dbReference>
<evidence type="ECO:0000259" key="2">
    <source>
        <dbReference type="Pfam" id="PF20151"/>
    </source>
</evidence>
<feature type="transmembrane region" description="Helical" evidence="1">
    <location>
        <begin position="20"/>
        <end position="39"/>
    </location>
</feature>
<feature type="transmembrane region" description="Helical" evidence="1">
    <location>
        <begin position="59"/>
        <end position="81"/>
    </location>
</feature>
<evidence type="ECO:0000256" key="1">
    <source>
        <dbReference type="SAM" id="Phobius"/>
    </source>
</evidence>
<accession>M2QQY4</accession>
<dbReference type="InterPro" id="IPR045340">
    <property type="entry name" value="DUF6533"/>
</dbReference>
<dbReference type="Proteomes" id="UP000016930">
    <property type="component" value="Unassembled WGS sequence"/>
</dbReference>
<feature type="domain" description="DUF6533" evidence="2">
    <location>
        <begin position="25"/>
        <end position="70"/>
    </location>
</feature>
<protein>
    <recommendedName>
        <fullName evidence="2">DUF6533 domain-containing protein</fullName>
    </recommendedName>
</protein>
<dbReference type="AlphaFoldDB" id="M2QQY4"/>
<dbReference type="Pfam" id="PF20151">
    <property type="entry name" value="DUF6533"/>
    <property type="match status" value="1"/>
</dbReference>
<keyword evidence="1" id="KW-0472">Membrane</keyword>
<proteinExistence type="predicted"/>
<evidence type="ECO:0000313" key="4">
    <source>
        <dbReference type="Proteomes" id="UP000016930"/>
    </source>
</evidence>
<name>M2QQY4_CERS8</name>
<reference evidence="3 4" key="1">
    <citation type="journal article" date="2012" name="Proc. Natl. Acad. Sci. U.S.A.">
        <title>Comparative genomics of Ceriporiopsis subvermispora and Phanerochaete chrysosporium provide insight into selective ligninolysis.</title>
        <authorList>
            <person name="Fernandez-Fueyo E."/>
            <person name="Ruiz-Duenas F.J."/>
            <person name="Ferreira P."/>
            <person name="Floudas D."/>
            <person name="Hibbett D.S."/>
            <person name="Canessa P."/>
            <person name="Larrondo L.F."/>
            <person name="James T.Y."/>
            <person name="Seelenfreund D."/>
            <person name="Lobos S."/>
            <person name="Polanco R."/>
            <person name="Tello M."/>
            <person name="Honda Y."/>
            <person name="Watanabe T."/>
            <person name="Watanabe T."/>
            <person name="Ryu J.S."/>
            <person name="Kubicek C.P."/>
            <person name="Schmoll M."/>
            <person name="Gaskell J."/>
            <person name="Hammel K.E."/>
            <person name="St John F.J."/>
            <person name="Vanden Wymelenberg A."/>
            <person name="Sabat G."/>
            <person name="Splinter BonDurant S."/>
            <person name="Syed K."/>
            <person name="Yadav J.S."/>
            <person name="Doddapaneni H."/>
            <person name="Subramanian V."/>
            <person name="Lavin J.L."/>
            <person name="Oguiza J.A."/>
            <person name="Perez G."/>
            <person name="Pisabarro A.G."/>
            <person name="Ramirez L."/>
            <person name="Santoyo F."/>
            <person name="Master E."/>
            <person name="Coutinho P.M."/>
            <person name="Henrissat B."/>
            <person name="Lombard V."/>
            <person name="Magnuson J.K."/>
            <person name="Kuees U."/>
            <person name="Hori C."/>
            <person name="Igarashi K."/>
            <person name="Samejima M."/>
            <person name="Held B.W."/>
            <person name="Barry K.W."/>
            <person name="LaButti K.M."/>
            <person name="Lapidus A."/>
            <person name="Lindquist E.A."/>
            <person name="Lucas S.M."/>
            <person name="Riley R."/>
            <person name="Salamov A.A."/>
            <person name="Hoffmeister D."/>
            <person name="Schwenk D."/>
            <person name="Hadar Y."/>
            <person name="Yarden O."/>
            <person name="de Vries R.P."/>
            <person name="Wiebenga A."/>
            <person name="Stenlid J."/>
            <person name="Eastwood D."/>
            <person name="Grigoriev I.V."/>
            <person name="Berka R.M."/>
            <person name="Blanchette R.A."/>
            <person name="Kersten P."/>
            <person name="Martinez A.T."/>
            <person name="Vicuna R."/>
            <person name="Cullen D."/>
        </authorList>
    </citation>
    <scope>NUCLEOTIDE SEQUENCE [LARGE SCALE GENOMIC DNA]</scope>
    <source>
        <strain evidence="3 4">B</strain>
    </source>
</reference>